<dbReference type="Pfam" id="PF01451">
    <property type="entry name" value="LMWPc"/>
    <property type="match status" value="1"/>
</dbReference>
<evidence type="ECO:0000256" key="3">
    <source>
        <dbReference type="ARBA" id="ARBA00022801"/>
    </source>
</evidence>
<feature type="domain" description="Phosphotyrosine protein phosphatase I" evidence="6">
    <location>
        <begin position="10"/>
        <end position="156"/>
    </location>
</feature>
<dbReference type="AlphaFoldDB" id="A0A9D1WDW3"/>
<reference evidence="7" key="2">
    <citation type="submission" date="2021-04" db="EMBL/GenBank/DDBJ databases">
        <authorList>
            <person name="Gilroy R."/>
        </authorList>
    </citation>
    <scope>NUCLEOTIDE SEQUENCE</scope>
    <source>
        <strain evidence="7">USASDec5-558</strain>
    </source>
</reference>
<dbReference type="SMART" id="SM00226">
    <property type="entry name" value="LMWPc"/>
    <property type="match status" value="1"/>
</dbReference>
<dbReference type="GO" id="GO:0004725">
    <property type="term" value="F:protein tyrosine phosphatase activity"/>
    <property type="evidence" value="ECO:0007669"/>
    <property type="project" value="UniProtKB-EC"/>
</dbReference>
<dbReference type="PANTHER" id="PTHR11717:SF7">
    <property type="entry name" value="LOW MOLECULAR WEIGHT PHOSPHOTYROSINE PROTEIN PHOSPHATASE"/>
    <property type="match status" value="1"/>
</dbReference>
<organism evidence="7 8">
    <name type="scientific">Candidatus Anaerobiospirillum pullistercoris</name>
    <dbReference type="NCBI Taxonomy" id="2838452"/>
    <lineage>
        <taxon>Bacteria</taxon>
        <taxon>Pseudomonadati</taxon>
        <taxon>Pseudomonadota</taxon>
        <taxon>Gammaproteobacteria</taxon>
        <taxon>Aeromonadales</taxon>
        <taxon>Succinivibrionaceae</taxon>
        <taxon>Anaerobiospirillum</taxon>
    </lineage>
</organism>
<dbReference type="SUPFAM" id="SSF52788">
    <property type="entry name" value="Phosphotyrosine protein phosphatases I"/>
    <property type="match status" value="1"/>
</dbReference>
<gene>
    <name evidence="7" type="ORF">H9850_06675</name>
</gene>
<comment type="caution">
    <text evidence="7">The sequence shown here is derived from an EMBL/GenBank/DDBJ whole genome shotgun (WGS) entry which is preliminary data.</text>
</comment>
<sequence>MAKTKAKDQIKVLFVCHGNICRSPMAEFLFKKIVADKGTAARFEIASAATSREEIGNGVYPPAKALLKRLGIDTTGKTARQITKQDLDYYDFVIVMDNNNLRNLSFMFGDYQEEKVHKCLDFSSRMGCDIADPWYTDDFETTYKDLMEGLTAFYTTLEENGMI</sequence>
<keyword evidence="3" id="KW-0378">Hydrolase</keyword>
<proteinExistence type="inferred from homology"/>
<dbReference type="EC" id="3.1.3.48" evidence="2"/>
<dbReference type="InterPro" id="IPR023485">
    <property type="entry name" value="Ptyr_pPase"/>
</dbReference>
<feature type="active site" description="Nucleophile" evidence="5">
    <location>
        <position position="16"/>
    </location>
</feature>
<name>A0A9D1WDW3_9GAMM</name>
<keyword evidence="4" id="KW-0904">Protein phosphatase</keyword>
<dbReference type="InterPro" id="IPR017867">
    <property type="entry name" value="Tyr_phospatase_low_mol_wt"/>
</dbReference>
<dbReference type="InterPro" id="IPR036196">
    <property type="entry name" value="Ptyr_pPase_sf"/>
</dbReference>
<feature type="active site" evidence="5">
    <location>
        <position position="22"/>
    </location>
</feature>
<feature type="active site" description="Proton donor" evidence="5">
    <location>
        <position position="132"/>
    </location>
</feature>
<evidence type="ECO:0000256" key="2">
    <source>
        <dbReference type="ARBA" id="ARBA00013064"/>
    </source>
</evidence>
<evidence type="ECO:0000256" key="4">
    <source>
        <dbReference type="ARBA" id="ARBA00022912"/>
    </source>
</evidence>
<evidence type="ECO:0000256" key="1">
    <source>
        <dbReference type="ARBA" id="ARBA00011063"/>
    </source>
</evidence>
<evidence type="ECO:0000259" key="6">
    <source>
        <dbReference type="SMART" id="SM00226"/>
    </source>
</evidence>
<comment type="similarity">
    <text evidence="1">Belongs to the low molecular weight phosphotyrosine protein phosphatase family.</text>
</comment>
<accession>A0A9D1WDW3</accession>
<protein>
    <recommendedName>
        <fullName evidence="2">protein-tyrosine-phosphatase</fullName>
        <ecNumber evidence="2">3.1.3.48</ecNumber>
    </recommendedName>
</protein>
<evidence type="ECO:0000313" key="7">
    <source>
        <dbReference type="EMBL" id="HIX57139.1"/>
    </source>
</evidence>
<dbReference type="Proteomes" id="UP000886829">
    <property type="component" value="Unassembled WGS sequence"/>
</dbReference>
<dbReference type="EMBL" id="DXEV01000132">
    <property type="protein sequence ID" value="HIX57139.1"/>
    <property type="molecule type" value="Genomic_DNA"/>
</dbReference>
<reference evidence="7" key="1">
    <citation type="journal article" date="2021" name="PeerJ">
        <title>Extensive microbial diversity within the chicken gut microbiome revealed by metagenomics and culture.</title>
        <authorList>
            <person name="Gilroy R."/>
            <person name="Ravi A."/>
            <person name="Getino M."/>
            <person name="Pursley I."/>
            <person name="Horton D.L."/>
            <person name="Alikhan N.F."/>
            <person name="Baker D."/>
            <person name="Gharbi K."/>
            <person name="Hall N."/>
            <person name="Watson M."/>
            <person name="Adriaenssens E.M."/>
            <person name="Foster-Nyarko E."/>
            <person name="Jarju S."/>
            <person name="Secka A."/>
            <person name="Antonio M."/>
            <person name="Oren A."/>
            <person name="Chaudhuri R.R."/>
            <person name="La Ragione R."/>
            <person name="Hildebrand F."/>
            <person name="Pallen M.J."/>
        </authorList>
    </citation>
    <scope>NUCLEOTIDE SEQUENCE</scope>
    <source>
        <strain evidence="7">USASDec5-558</strain>
    </source>
</reference>
<dbReference type="PRINTS" id="PR00719">
    <property type="entry name" value="LMWPTPASE"/>
</dbReference>
<dbReference type="Gene3D" id="3.40.50.2300">
    <property type="match status" value="1"/>
</dbReference>
<dbReference type="CDD" id="cd16343">
    <property type="entry name" value="LMWPTP"/>
    <property type="match status" value="1"/>
</dbReference>
<evidence type="ECO:0000313" key="8">
    <source>
        <dbReference type="Proteomes" id="UP000886829"/>
    </source>
</evidence>
<dbReference type="PANTHER" id="PTHR11717">
    <property type="entry name" value="LOW MOLECULAR WEIGHT PROTEIN TYROSINE PHOSPHATASE"/>
    <property type="match status" value="1"/>
</dbReference>
<dbReference type="InterPro" id="IPR050438">
    <property type="entry name" value="LMW_PTPase"/>
</dbReference>
<evidence type="ECO:0000256" key="5">
    <source>
        <dbReference type="PIRSR" id="PIRSR617867-1"/>
    </source>
</evidence>